<dbReference type="InterPro" id="IPR036388">
    <property type="entry name" value="WH-like_DNA-bd_sf"/>
</dbReference>
<accession>A0ABR7UFR3</accession>
<proteinExistence type="predicted"/>
<comment type="caution">
    <text evidence="1">The sequence shown here is derived from an EMBL/GenBank/DDBJ whole genome shotgun (WGS) entry which is preliminary data.</text>
</comment>
<evidence type="ECO:0000313" key="2">
    <source>
        <dbReference type="Proteomes" id="UP000639516"/>
    </source>
</evidence>
<evidence type="ECO:0000313" key="1">
    <source>
        <dbReference type="EMBL" id="MBC9982925.1"/>
    </source>
</evidence>
<dbReference type="Proteomes" id="UP000639516">
    <property type="component" value="Unassembled WGS sequence"/>
</dbReference>
<name>A0ABR7UFR3_9BRAD</name>
<gene>
    <name evidence="1" type="ORF">HA482_32455</name>
</gene>
<dbReference type="Gene3D" id="1.10.10.10">
    <property type="entry name" value="Winged helix-like DNA-binding domain superfamily/Winged helix DNA-binding domain"/>
    <property type="match status" value="1"/>
</dbReference>
<evidence type="ECO:0008006" key="3">
    <source>
        <dbReference type="Google" id="ProtNLM"/>
    </source>
</evidence>
<dbReference type="RefSeq" id="WP_188106278.1">
    <property type="nucleotide sequence ID" value="NZ_JAANIH010000056.1"/>
</dbReference>
<keyword evidence="2" id="KW-1185">Reference proteome</keyword>
<dbReference type="SUPFAM" id="SSF46785">
    <property type="entry name" value="Winged helix' DNA-binding domain"/>
    <property type="match status" value="1"/>
</dbReference>
<reference evidence="1 2" key="1">
    <citation type="journal article" date="2020" name="Arch. Microbiol.">
        <title>Bradyrhizobium campsiandrae sp. nov., a nitrogen-fixing bacterial strain isolated from a native leguminous tree from the Amazon adapted to flooded conditions.</title>
        <authorList>
            <person name="Cabral Michel D."/>
            <person name="Martins da Costa E."/>
            <person name="Azarias Guimaraes A."/>
            <person name="Soares de Carvalho T."/>
            <person name="Santos de Castro Caputo P."/>
            <person name="Willems A."/>
            <person name="de Souza Moreira F.M."/>
        </authorList>
    </citation>
    <scope>NUCLEOTIDE SEQUENCE [LARGE SCALE GENOMIC DNA]</scope>
    <source>
        <strain evidence="2">INPA 384B</strain>
    </source>
</reference>
<dbReference type="EMBL" id="JAATTO010000058">
    <property type="protein sequence ID" value="MBC9982925.1"/>
    <property type="molecule type" value="Genomic_DNA"/>
</dbReference>
<sequence>MKITERDIALLLWINSFGFVTVSQVAKWMGGVDFSTAARRVRVLIEAGLLRRVKSQILSATPIILTPKGALVAGDGLPPLKGIRAGEFRHDALLVDVARGLTAKFPGSSFEPVRRIRHASGATETRHLPDGYLHHGGARFIVELELAVKSRRRLAAIMADHTADLGAKEVWYVTDSAMVARAVSRASAGLDHVRIVRLSKDVSNEASKEHV</sequence>
<dbReference type="InterPro" id="IPR036390">
    <property type="entry name" value="WH_DNA-bd_sf"/>
</dbReference>
<organism evidence="1 2">
    <name type="scientific">Bradyrhizobium campsiandrae</name>
    <dbReference type="NCBI Taxonomy" id="1729892"/>
    <lineage>
        <taxon>Bacteria</taxon>
        <taxon>Pseudomonadati</taxon>
        <taxon>Pseudomonadota</taxon>
        <taxon>Alphaproteobacteria</taxon>
        <taxon>Hyphomicrobiales</taxon>
        <taxon>Nitrobacteraceae</taxon>
        <taxon>Bradyrhizobium</taxon>
    </lineage>
</organism>
<protein>
    <recommendedName>
        <fullName evidence="3">MarR family transcriptional regulator</fullName>
    </recommendedName>
</protein>